<proteinExistence type="inferred from homology"/>
<dbReference type="RefSeq" id="WP_161811901.1">
    <property type="nucleotide sequence ID" value="NZ_BLJN01000002.1"/>
</dbReference>
<evidence type="ECO:0000256" key="7">
    <source>
        <dbReference type="SAM" id="SignalP"/>
    </source>
</evidence>
<evidence type="ECO:0000256" key="2">
    <source>
        <dbReference type="ARBA" id="ARBA00022723"/>
    </source>
</evidence>
<evidence type="ECO:0000256" key="6">
    <source>
        <dbReference type="SAM" id="MobiDB-lite"/>
    </source>
</evidence>
<dbReference type="GO" id="GO:0046872">
    <property type="term" value="F:metal ion binding"/>
    <property type="evidence" value="ECO:0007669"/>
    <property type="project" value="UniProtKB-KW"/>
</dbReference>
<dbReference type="Gene3D" id="3.40.50.10310">
    <property type="entry name" value="Creatininase"/>
    <property type="match status" value="1"/>
</dbReference>
<keyword evidence="4" id="KW-0862">Zinc</keyword>
<accession>A0A829YC54</accession>
<keyword evidence="9" id="KW-1185">Reference proteome</keyword>
<dbReference type="PANTHER" id="PTHR35005">
    <property type="entry name" value="3-DEHYDRO-SCYLLO-INOSOSE HYDROLASE"/>
    <property type="match status" value="1"/>
</dbReference>
<evidence type="ECO:0000256" key="5">
    <source>
        <dbReference type="ARBA" id="ARBA00024029"/>
    </source>
</evidence>
<gene>
    <name evidence="8" type="ORF">GCM10011487_21820</name>
</gene>
<protein>
    <recommendedName>
        <fullName evidence="10">Creatininase</fullName>
    </recommendedName>
</protein>
<feature type="region of interest" description="Disordered" evidence="6">
    <location>
        <begin position="231"/>
        <end position="256"/>
    </location>
</feature>
<evidence type="ECO:0000256" key="1">
    <source>
        <dbReference type="ARBA" id="ARBA00001947"/>
    </source>
</evidence>
<sequence length="286" mass="30464">MRGYRSAALVALTLLSGVASMQAEPARADVSSSSIELEYMTWPELKAALAAGKTTALFYTGGVEQRGPQNALGGHNMMARPIVKAIAEKLGNAIAMPVLPFSPTGMSADLPGSLDLPVGLLGPVLEQLAEDAIVSGFKTVILMGDSGGGQGPDGVYASVAKKLDDKHKANGVRVFYANESYTKANREFSDILVKEGYPQGAHAGILDTSLMMYLDTDNKYVRRDQIANALGDPVRPRGEKPDPGYKPVNNGITGDARRSSVEIGKRFFDHKVETAVKQIKALQASR</sequence>
<dbReference type="Pfam" id="PF02633">
    <property type="entry name" value="Creatininase"/>
    <property type="match status" value="1"/>
</dbReference>
<keyword evidence="3" id="KW-0378">Hydrolase</keyword>
<dbReference type="AlphaFoldDB" id="A0A829YC54"/>
<dbReference type="PANTHER" id="PTHR35005:SF1">
    <property type="entry name" value="2-AMINO-5-FORMYLAMINO-6-RIBOSYLAMINOPYRIMIDIN-4(3H)-ONE 5'-MONOPHOSPHATE DEFORMYLASE"/>
    <property type="match status" value="1"/>
</dbReference>
<feature type="signal peptide" evidence="7">
    <location>
        <begin position="1"/>
        <end position="23"/>
    </location>
</feature>
<dbReference type="Proteomes" id="UP000445000">
    <property type="component" value="Unassembled WGS sequence"/>
</dbReference>
<evidence type="ECO:0000256" key="3">
    <source>
        <dbReference type="ARBA" id="ARBA00022801"/>
    </source>
</evidence>
<feature type="chain" id="PRO_5032995394" description="Creatininase" evidence="7">
    <location>
        <begin position="24"/>
        <end position="286"/>
    </location>
</feature>
<organism evidence="8 9">
    <name type="scientific">Steroidobacter agaridevorans</name>
    <dbReference type="NCBI Taxonomy" id="2695856"/>
    <lineage>
        <taxon>Bacteria</taxon>
        <taxon>Pseudomonadati</taxon>
        <taxon>Pseudomonadota</taxon>
        <taxon>Gammaproteobacteria</taxon>
        <taxon>Steroidobacterales</taxon>
        <taxon>Steroidobacteraceae</taxon>
        <taxon>Steroidobacter</taxon>
    </lineage>
</organism>
<keyword evidence="7" id="KW-0732">Signal</keyword>
<keyword evidence="2" id="KW-0479">Metal-binding</keyword>
<comment type="cofactor">
    <cofactor evidence="1">
        <name>Zn(2+)</name>
        <dbReference type="ChEBI" id="CHEBI:29105"/>
    </cofactor>
</comment>
<dbReference type="GO" id="GO:0016811">
    <property type="term" value="F:hydrolase activity, acting on carbon-nitrogen (but not peptide) bonds, in linear amides"/>
    <property type="evidence" value="ECO:0007669"/>
    <property type="project" value="TreeGrafter"/>
</dbReference>
<reference evidence="9" key="1">
    <citation type="submission" date="2020-01" db="EMBL/GenBank/DDBJ databases">
        <title>'Steroidobacter agaridevorans' sp. nov., agar-degrading bacteria isolated from rhizosphere soils.</title>
        <authorList>
            <person name="Ikenaga M."/>
            <person name="Kataoka M."/>
            <person name="Murouchi A."/>
            <person name="Katsuragi S."/>
            <person name="Sakai M."/>
        </authorList>
    </citation>
    <scope>NUCLEOTIDE SEQUENCE [LARGE SCALE GENOMIC DNA]</scope>
    <source>
        <strain evidence="9">YU21-B</strain>
    </source>
</reference>
<comment type="caution">
    <text evidence="8">The sequence shown here is derived from an EMBL/GenBank/DDBJ whole genome shotgun (WGS) entry which is preliminary data.</text>
</comment>
<name>A0A829YC54_9GAMM</name>
<dbReference type="SUPFAM" id="SSF102215">
    <property type="entry name" value="Creatininase"/>
    <property type="match status" value="1"/>
</dbReference>
<dbReference type="InterPro" id="IPR024087">
    <property type="entry name" value="Creatininase-like_sf"/>
</dbReference>
<comment type="similarity">
    <text evidence="5">Belongs to the creatininase superfamily.</text>
</comment>
<dbReference type="InterPro" id="IPR003785">
    <property type="entry name" value="Creatininase/forma_Hydrolase"/>
</dbReference>
<evidence type="ECO:0008006" key="10">
    <source>
        <dbReference type="Google" id="ProtNLM"/>
    </source>
</evidence>
<feature type="compositionally biased region" description="Basic and acidic residues" evidence="6">
    <location>
        <begin position="234"/>
        <end position="243"/>
    </location>
</feature>
<dbReference type="GO" id="GO:0009231">
    <property type="term" value="P:riboflavin biosynthetic process"/>
    <property type="evidence" value="ECO:0007669"/>
    <property type="project" value="TreeGrafter"/>
</dbReference>
<evidence type="ECO:0000313" key="9">
    <source>
        <dbReference type="Proteomes" id="UP000445000"/>
    </source>
</evidence>
<evidence type="ECO:0000313" key="8">
    <source>
        <dbReference type="EMBL" id="GFE80182.1"/>
    </source>
</evidence>
<evidence type="ECO:0000256" key="4">
    <source>
        <dbReference type="ARBA" id="ARBA00022833"/>
    </source>
</evidence>
<dbReference type="EMBL" id="BLJN01000002">
    <property type="protein sequence ID" value="GFE80182.1"/>
    <property type="molecule type" value="Genomic_DNA"/>
</dbReference>